<comment type="caution">
    <text evidence="7">The sequence shown here is derived from an EMBL/GenBank/DDBJ whole genome shotgun (WGS) entry which is preliminary data.</text>
</comment>
<dbReference type="PANTHER" id="PTHR30158">
    <property type="entry name" value="ACRA/E-RELATED COMPONENT OF DRUG EFFLUX TRANSPORTER"/>
    <property type="match status" value="1"/>
</dbReference>
<dbReference type="SUPFAM" id="SSF111369">
    <property type="entry name" value="HlyD-like secretion proteins"/>
    <property type="match status" value="1"/>
</dbReference>
<dbReference type="Pfam" id="PF25876">
    <property type="entry name" value="HH_MFP_RND"/>
    <property type="match status" value="1"/>
</dbReference>
<dbReference type="Pfam" id="PF25944">
    <property type="entry name" value="Beta-barrel_RND"/>
    <property type="match status" value="1"/>
</dbReference>
<evidence type="ECO:0000256" key="1">
    <source>
        <dbReference type="ARBA" id="ARBA00004196"/>
    </source>
</evidence>
<dbReference type="GO" id="GO:0030313">
    <property type="term" value="C:cell envelope"/>
    <property type="evidence" value="ECO:0007669"/>
    <property type="project" value="UniProtKB-SubCell"/>
</dbReference>
<dbReference type="Proteomes" id="UP000241229">
    <property type="component" value="Unassembled WGS sequence"/>
</dbReference>
<protein>
    <submittedName>
        <fullName evidence="7">Efflux transporter periplasmic adaptor subunit</fullName>
    </submittedName>
</protein>
<dbReference type="FunFam" id="2.40.420.20:FF:000001">
    <property type="entry name" value="Efflux RND transporter periplasmic adaptor subunit"/>
    <property type="match status" value="1"/>
</dbReference>
<comment type="subcellular location">
    <subcellularLocation>
        <location evidence="1">Cell envelope</location>
    </subcellularLocation>
</comment>
<dbReference type="GO" id="GO:0005886">
    <property type="term" value="C:plasma membrane"/>
    <property type="evidence" value="ECO:0007669"/>
    <property type="project" value="TreeGrafter"/>
</dbReference>
<dbReference type="InterPro" id="IPR058624">
    <property type="entry name" value="MdtA-like_HH"/>
</dbReference>
<sequence>MRVLKYGANGALVVTALVAAYFLARGMPELAGTPAGAAPAAAAPQAMPVPVVGIVRKTIPIYLEYSARTEAIRDVTLQAKVSGYLQQQVVPDGTDVKAGDLLYRIDPSDYQAALELAQAQAKRDEASLEYARTSLDRGNDLATSGYLAKDSFDQRTSAVRQGEATVGMSKATVRIAELNLQNTEIRAPFPGRLGRNRAPEGTMVSNAAGTPLNNLVQLSPIYVTFNPNENELAGIQKVLLAKGKVTAEVFLPGEDEPRHSGALTFIDNSVERSTGTILARATIENADRTLLPGQYVRVRLHVGEHPDALMVPQTALGSSQFGKYVYVVGKDNLVEQRLVSLGPVDGGLVVLSSGVSEGDQVIAGNLQKIFPGAPVQPMPEEKPQL</sequence>
<evidence type="ECO:0000259" key="3">
    <source>
        <dbReference type="Pfam" id="PF25876"/>
    </source>
</evidence>
<dbReference type="EMBL" id="PXYK01000015">
    <property type="protein sequence ID" value="PSJ58104.1"/>
    <property type="molecule type" value="Genomic_DNA"/>
</dbReference>
<feature type="domain" description="Multidrug resistance protein MdtA-like C-terminal permuted SH3" evidence="6">
    <location>
        <begin position="307"/>
        <end position="368"/>
    </location>
</feature>
<dbReference type="InterPro" id="IPR006143">
    <property type="entry name" value="RND_pump_MFP"/>
</dbReference>
<dbReference type="InterPro" id="IPR058627">
    <property type="entry name" value="MdtA-like_C"/>
</dbReference>
<dbReference type="Gene3D" id="2.40.420.20">
    <property type="match status" value="1"/>
</dbReference>
<dbReference type="NCBIfam" id="TIGR01730">
    <property type="entry name" value="RND_mfp"/>
    <property type="match status" value="1"/>
</dbReference>
<dbReference type="InterPro" id="IPR058626">
    <property type="entry name" value="MdtA-like_b-barrel"/>
</dbReference>
<dbReference type="PANTHER" id="PTHR30158:SF24">
    <property type="entry name" value="HLYD FAMILY SECRETION PROTEIN"/>
    <property type="match status" value="1"/>
</dbReference>
<feature type="domain" description="Multidrug resistance protein MdtA-like beta-barrel" evidence="5">
    <location>
        <begin position="220"/>
        <end position="303"/>
    </location>
</feature>
<dbReference type="Gene3D" id="2.40.50.100">
    <property type="match status" value="1"/>
</dbReference>
<dbReference type="GO" id="GO:0022857">
    <property type="term" value="F:transmembrane transporter activity"/>
    <property type="evidence" value="ECO:0007669"/>
    <property type="project" value="InterPro"/>
</dbReference>
<organism evidence="7 8">
    <name type="scientific">Kumtagia ephedrae</name>
    <dbReference type="NCBI Taxonomy" id="2116701"/>
    <lineage>
        <taxon>Bacteria</taxon>
        <taxon>Pseudomonadati</taxon>
        <taxon>Pseudomonadota</taxon>
        <taxon>Alphaproteobacteria</taxon>
        <taxon>Hyphomicrobiales</taxon>
        <taxon>Phyllobacteriaceae</taxon>
        <taxon>Kumtagia</taxon>
    </lineage>
</organism>
<dbReference type="Pfam" id="PF25967">
    <property type="entry name" value="RND-MFP_C"/>
    <property type="match status" value="1"/>
</dbReference>
<comment type="similarity">
    <text evidence="2">Belongs to the membrane fusion protein (MFP) (TC 8.A.1) family.</text>
</comment>
<feature type="domain" description="Multidrug resistance protein MdtA-like barrel-sandwich hybrid" evidence="4">
    <location>
        <begin position="73"/>
        <end position="211"/>
    </location>
</feature>
<dbReference type="GO" id="GO:0046677">
    <property type="term" value="P:response to antibiotic"/>
    <property type="evidence" value="ECO:0007669"/>
    <property type="project" value="TreeGrafter"/>
</dbReference>
<dbReference type="InterPro" id="IPR058625">
    <property type="entry name" value="MdtA-like_BSH"/>
</dbReference>
<dbReference type="OrthoDB" id="9816569at2"/>
<accession>A0A2P7S6K1</accession>
<evidence type="ECO:0000256" key="2">
    <source>
        <dbReference type="ARBA" id="ARBA00009477"/>
    </source>
</evidence>
<reference evidence="7 8" key="1">
    <citation type="submission" date="2018-03" db="EMBL/GenBank/DDBJ databases">
        <title>The draft genome of Mesorhizobium sp. 6GN-30.</title>
        <authorList>
            <person name="Liu L."/>
            <person name="Li L."/>
            <person name="Wang T."/>
            <person name="Zhang X."/>
            <person name="Liang L."/>
        </authorList>
    </citation>
    <scope>NUCLEOTIDE SEQUENCE [LARGE SCALE GENOMIC DNA]</scope>
    <source>
        <strain evidence="7 8">6GN30</strain>
    </source>
</reference>
<name>A0A2P7S6K1_9HYPH</name>
<evidence type="ECO:0000259" key="4">
    <source>
        <dbReference type="Pfam" id="PF25917"/>
    </source>
</evidence>
<gene>
    <name evidence="7" type="ORF">C7I84_16180</name>
</gene>
<dbReference type="Gene3D" id="2.40.30.170">
    <property type="match status" value="1"/>
</dbReference>
<evidence type="ECO:0000313" key="8">
    <source>
        <dbReference type="Proteomes" id="UP000241229"/>
    </source>
</evidence>
<dbReference type="Gene3D" id="1.10.287.470">
    <property type="entry name" value="Helix hairpin bin"/>
    <property type="match status" value="1"/>
</dbReference>
<dbReference type="Pfam" id="PF25917">
    <property type="entry name" value="BSH_RND"/>
    <property type="match status" value="1"/>
</dbReference>
<proteinExistence type="inferred from homology"/>
<keyword evidence="8" id="KW-1185">Reference proteome</keyword>
<feature type="domain" description="Multidrug resistance protein MdtA-like alpha-helical hairpin" evidence="3">
    <location>
        <begin position="115"/>
        <end position="183"/>
    </location>
</feature>
<evidence type="ECO:0000259" key="5">
    <source>
        <dbReference type="Pfam" id="PF25944"/>
    </source>
</evidence>
<dbReference type="AlphaFoldDB" id="A0A2P7S6K1"/>
<dbReference type="RefSeq" id="WP_106773353.1">
    <property type="nucleotide sequence ID" value="NZ_PXYK01000015.1"/>
</dbReference>
<evidence type="ECO:0000259" key="6">
    <source>
        <dbReference type="Pfam" id="PF25967"/>
    </source>
</evidence>
<evidence type="ECO:0000313" key="7">
    <source>
        <dbReference type="EMBL" id="PSJ58104.1"/>
    </source>
</evidence>